<reference evidence="2 3" key="1">
    <citation type="journal article" date="2015" name="Biotechnol. Biofuels">
        <title>Enhanced degradation of softwood versus hardwood by the white-rot fungus Pycnoporus coccineus.</title>
        <authorList>
            <person name="Couturier M."/>
            <person name="Navarro D."/>
            <person name="Chevret D."/>
            <person name="Henrissat B."/>
            <person name="Piumi F."/>
            <person name="Ruiz-Duenas F.J."/>
            <person name="Martinez A.T."/>
            <person name="Grigoriev I.V."/>
            <person name="Riley R."/>
            <person name="Lipzen A."/>
            <person name="Berrin J.G."/>
            <person name="Master E.R."/>
            <person name="Rosso M.N."/>
        </authorList>
    </citation>
    <scope>NUCLEOTIDE SEQUENCE [LARGE SCALE GENOMIC DNA]</scope>
    <source>
        <strain evidence="2 3">BRFM310</strain>
    </source>
</reference>
<dbReference type="OrthoDB" id="2576082at2759"/>
<protein>
    <submittedName>
        <fullName evidence="2">Uncharacterized protein</fullName>
    </submittedName>
</protein>
<dbReference type="AlphaFoldDB" id="A0A1Y2IAM7"/>
<gene>
    <name evidence="2" type="ORF">PYCCODRAFT_1138206</name>
</gene>
<dbReference type="Proteomes" id="UP000193067">
    <property type="component" value="Unassembled WGS sequence"/>
</dbReference>
<evidence type="ECO:0000313" key="3">
    <source>
        <dbReference type="Proteomes" id="UP000193067"/>
    </source>
</evidence>
<dbReference type="Gene3D" id="2.60.120.260">
    <property type="entry name" value="Galactose-binding domain-like"/>
    <property type="match status" value="1"/>
</dbReference>
<name>A0A1Y2IAM7_TRAC3</name>
<evidence type="ECO:0000313" key="2">
    <source>
        <dbReference type="EMBL" id="OSC97450.1"/>
    </source>
</evidence>
<accession>A0A1Y2IAM7</accession>
<sequence>MAASNVTVDDSSSLIAYDPPDAWQGLSGSAAQAYANATMHGTAVSGASARFAFNGTGVWFYGAKKPEYGSFIMLVDDEVSGYANASAASPEFGQLLGGVSGLQDGQHVVSIMNGGTGPMDLDAIVFESVDQQQPKAIAHASAAQTSASGSQTLLPFLPQSRHPRTRPLRAALTRLHPPQACSPVLPRTHPHPTPASLRDPVPLKVQAPQTRTTGSPRGPSSESPSAA</sequence>
<proteinExistence type="predicted"/>
<feature type="compositionally biased region" description="Low complexity" evidence="1">
    <location>
        <begin position="214"/>
        <end position="227"/>
    </location>
</feature>
<keyword evidence="3" id="KW-1185">Reference proteome</keyword>
<evidence type="ECO:0000256" key="1">
    <source>
        <dbReference type="SAM" id="MobiDB-lite"/>
    </source>
</evidence>
<dbReference type="STRING" id="1353009.A0A1Y2IAM7"/>
<feature type="region of interest" description="Disordered" evidence="1">
    <location>
        <begin position="175"/>
        <end position="227"/>
    </location>
</feature>
<dbReference type="EMBL" id="KZ084151">
    <property type="protein sequence ID" value="OSC97450.1"/>
    <property type="molecule type" value="Genomic_DNA"/>
</dbReference>
<organism evidence="2 3">
    <name type="scientific">Trametes coccinea (strain BRFM310)</name>
    <name type="common">Pycnoporus coccineus</name>
    <dbReference type="NCBI Taxonomy" id="1353009"/>
    <lineage>
        <taxon>Eukaryota</taxon>
        <taxon>Fungi</taxon>
        <taxon>Dikarya</taxon>
        <taxon>Basidiomycota</taxon>
        <taxon>Agaricomycotina</taxon>
        <taxon>Agaricomycetes</taxon>
        <taxon>Polyporales</taxon>
        <taxon>Polyporaceae</taxon>
        <taxon>Trametes</taxon>
    </lineage>
</organism>